<accession>A0A2U9T178</accession>
<reference evidence="1 2" key="1">
    <citation type="submission" date="2018-05" db="EMBL/GenBank/DDBJ databases">
        <title>The complete genome of Lysobacter maris HZ9B, a marine bacterium antagonistic against terrestrial plant pathogens.</title>
        <authorList>
            <person name="Zhang X.-Q."/>
        </authorList>
    </citation>
    <scope>NUCLEOTIDE SEQUENCE [LARGE SCALE GENOMIC DNA]</scope>
    <source>
        <strain evidence="1 2">HZ9B</strain>
    </source>
</reference>
<evidence type="ECO:0000313" key="2">
    <source>
        <dbReference type="Proteomes" id="UP000249447"/>
    </source>
</evidence>
<dbReference type="AlphaFoldDB" id="A0A2U9T178"/>
<sequence>MVRAGVERVCAEFDSRIAAHDFTRMSARLWSRRIGERLELIHFHRAGGSYGAPARASVEIRVAFATRPADARGPLILNGPSSDRLRSADGRAYHLRFNALTWSTFERCVDDLVRVALDHGLPWFAGQGGMAEDC</sequence>
<organism evidence="1 2">
    <name type="scientific">Marilutibacter maris</name>
    <dbReference type="NCBI Taxonomy" id="1605891"/>
    <lineage>
        <taxon>Bacteria</taxon>
        <taxon>Pseudomonadati</taxon>
        <taxon>Pseudomonadota</taxon>
        <taxon>Gammaproteobacteria</taxon>
        <taxon>Lysobacterales</taxon>
        <taxon>Lysobacteraceae</taxon>
        <taxon>Marilutibacter</taxon>
    </lineage>
</organism>
<evidence type="ECO:0000313" key="1">
    <source>
        <dbReference type="EMBL" id="AWV06193.1"/>
    </source>
</evidence>
<dbReference type="KEGG" id="lmb:C9I47_0469"/>
<protein>
    <recommendedName>
        <fullName evidence="3">Integron gene cassette protein</fullName>
    </recommendedName>
</protein>
<proteinExistence type="predicted"/>
<dbReference type="Proteomes" id="UP000249447">
    <property type="component" value="Chromosome"/>
</dbReference>
<gene>
    <name evidence="1" type="ORF">C9I47_0469</name>
</gene>
<dbReference type="EMBL" id="CP029843">
    <property type="protein sequence ID" value="AWV06193.1"/>
    <property type="molecule type" value="Genomic_DNA"/>
</dbReference>
<name>A0A2U9T178_9GAMM</name>
<keyword evidence="2" id="KW-1185">Reference proteome</keyword>
<evidence type="ECO:0008006" key="3">
    <source>
        <dbReference type="Google" id="ProtNLM"/>
    </source>
</evidence>